<keyword evidence="2" id="KW-1185">Reference proteome</keyword>
<dbReference type="AlphaFoldDB" id="A0A397H5F1"/>
<organism evidence="1 2">
    <name type="scientific">Diversispora epigaea</name>
    <dbReference type="NCBI Taxonomy" id="1348612"/>
    <lineage>
        <taxon>Eukaryota</taxon>
        <taxon>Fungi</taxon>
        <taxon>Fungi incertae sedis</taxon>
        <taxon>Mucoromycota</taxon>
        <taxon>Glomeromycotina</taxon>
        <taxon>Glomeromycetes</taxon>
        <taxon>Diversisporales</taxon>
        <taxon>Diversisporaceae</taxon>
        <taxon>Diversispora</taxon>
    </lineage>
</organism>
<dbReference type="Proteomes" id="UP000266861">
    <property type="component" value="Unassembled WGS sequence"/>
</dbReference>
<evidence type="ECO:0000313" key="2">
    <source>
        <dbReference type="Proteomes" id="UP000266861"/>
    </source>
</evidence>
<dbReference type="OrthoDB" id="2430413at2759"/>
<gene>
    <name evidence="1" type="ORF">Glove_374g10</name>
</gene>
<evidence type="ECO:0000313" key="1">
    <source>
        <dbReference type="EMBL" id="RHZ58292.1"/>
    </source>
</evidence>
<sequence>MEENCILFDEEREELIEETYHELTSTVLEQTTTITSYLVKATETDPEPIDFFNLYHKITSAKCDQTRMLLFNTITSGWV</sequence>
<dbReference type="EMBL" id="PQFF01000337">
    <property type="protein sequence ID" value="RHZ58292.1"/>
    <property type="molecule type" value="Genomic_DNA"/>
</dbReference>
<protein>
    <submittedName>
        <fullName evidence="1">Uncharacterized protein</fullName>
    </submittedName>
</protein>
<reference evidence="1 2" key="1">
    <citation type="submission" date="2018-08" db="EMBL/GenBank/DDBJ databases">
        <title>Genome and evolution of the arbuscular mycorrhizal fungus Diversispora epigaea (formerly Glomus versiforme) and its bacterial endosymbionts.</title>
        <authorList>
            <person name="Sun X."/>
            <person name="Fei Z."/>
            <person name="Harrison M."/>
        </authorList>
    </citation>
    <scope>NUCLEOTIDE SEQUENCE [LARGE SCALE GENOMIC DNA]</scope>
    <source>
        <strain evidence="1 2">IT104</strain>
    </source>
</reference>
<name>A0A397H5F1_9GLOM</name>
<comment type="caution">
    <text evidence="1">The sequence shown here is derived from an EMBL/GenBank/DDBJ whole genome shotgun (WGS) entry which is preliminary data.</text>
</comment>
<proteinExistence type="predicted"/>
<accession>A0A397H5F1</accession>